<evidence type="ECO:0000313" key="2">
    <source>
        <dbReference type="Proteomes" id="UP000807504"/>
    </source>
</evidence>
<accession>A0A8T0FT78</accession>
<evidence type="ECO:0000313" key="1">
    <source>
        <dbReference type="EMBL" id="KAF8793418.1"/>
    </source>
</evidence>
<reference evidence="1" key="2">
    <citation type="submission" date="2020-06" db="EMBL/GenBank/DDBJ databases">
        <authorList>
            <person name="Sheffer M."/>
        </authorList>
    </citation>
    <scope>NUCLEOTIDE SEQUENCE</scope>
</reference>
<protein>
    <submittedName>
        <fullName evidence="1">Uncharacterized protein</fullName>
    </submittedName>
</protein>
<dbReference type="EMBL" id="JABXBU010000003">
    <property type="protein sequence ID" value="KAF8793418.1"/>
    <property type="molecule type" value="Genomic_DNA"/>
</dbReference>
<keyword evidence="2" id="KW-1185">Reference proteome</keyword>
<gene>
    <name evidence="1" type="ORF">HNY73_004900</name>
</gene>
<dbReference type="AlphaFoldDB" id="A0A8T0FT78"/>
<sequence length="121" mass="14311">MSEGVVVNGYVYLKVDEKTFMMEERSGRHPWGTDELFRQLMQKFVKIDVSQWRSCLLIFHRFLRLFLYEDSDSKIGVTVSSVHDGCPKFFRPPKSQRMASALDFLSRYGTKENHVKQNRDR</sequence>
<proteinExistence type="predicted"/>
<dbReference type="Proteomes" id="UP000807504">
    <property type="component" value="Unassembled WGS sequence"/>
</dbReference>
<organism evidence="1 2">
    <name type="scientific">Argiope bruennichi</name>
    <name type="common">Wasp spider</name>
    <name type="synonym">Aranea bruennichi</name>
    <dbReference type="NCBI Taxonomy" id="94029"/>
    <lineage>
        <taxon>Eukaryota</taxon>
        <taxon>Metazoa</taxon>
        <taxon>Ecdysozoa</taxon>
        <taxon>Arthropoda</taxon>
        <taxon>Chelicerata</taxon>
        <taxon>Arachnida</taxon>
        <taxon>Araneae</taxon>
        <taxon>Araneomorphae</taxon>
        <taxon>Entelegynae</taxon>
        <taxon>Araneoidea</taxon>
        <taxon>Araneidae</taxon>
        <taxon>Argiope</taxon>
    </lineage>
</organism>
<name>A0A8T0FT78_ARGBR</name>
<reference evidence="1" key="1">
    <citation type="journal article" date="2020" name="bioRxiv">
        <title>Chromosome-level reference genome of the European wasp spider Argiope bruennichi: a resource for studies on range expansion and evolutionary adaptation.</title>
        <authorList>
            <person name="Sheffer M.M."/>
            <person name="Hoppe A."/>
            <person name="Krehenwinkel H."/>
            <person name="Uhl G."/>
            <person name="Kuss A.W."/>
            <person name="Jensen L."/>
            <person name="Jensen C."/>
            <person name="Gillespie R.G."/>
            <person name="Hoff K.J."/>
            <person name="Prost S."/>
        </authorList>
    </citation>
    <scope>NUCLEOTIDE SEQUENCE</scope>
</reference>
<comment type="caution">
    <text evidence="1">The sequence shown here is derived from an EMBL/GenBank/DDBJ whole genome shotgun (WGS) entry which is preliminary data.</text>
</comment>